<organism evidence="1 2">
    <name type="scientific">Wickerhamomyces pijperi</name>
    <name type="common">Yeast</name>
    <name type="synonym">Pichia pijperi</name>
    <dbReference type="NCBI Taxonomy" id="599730"/>
    <lineage>
        <taxon>Eukaryota</taxon>
        <taxon>Fungi</taxon>
        <taxon>Dikarya</taxon>
        <taxon>Ascomycota</taxon>
        <taxon>Saccharomycotina</taxon>
        <taxon>Saccharomycetes</taxon>
        <taxon>Phaffomycetales</taxon>
        <taxon>Wickerhamomycetaceae</taxon>
        <taxon>Wickerhamomyces</taxon>
    </lineage>
</organism>
<comment type="caution">
    <text evidence="1">The sequence shown here is derived from an EMBL/GenBank/DDBJ whole genome shotgun (WGS) entry which is preliminary data.</text>
</comment>
<reference evidence="1" key="2">
    <citation type="submission" date="2021-01" db="EMBL/GenBank/DDBJ databases">
        <authorList>
            <person name="Schikora-Tamarit M.A."/>
        </authorList>
    </citation>
    <scope>NUCLEOTIDE SEQUENCE</scope>
    <source>
        <strain evidence="1">CBS2887</strain>
    </source>
</reference>
<dbReference type="EMBL" id="JAEUBG010000610">
    <property type="protein sequence ID" value="KAH3687814.1"/>
    <property type="molecule type" value="Genomic_DNA"/>
</dbReference>
<protein>
    <submittedName>
        <fullName evidence="1">Uncharacterized protein</fullName>
    </submittedName>
</protein>
<gene>
    <name evidence="1" type="ORF">WICPIJ_001189</name>
</gene>
<evidence type="ECO:0000313" key="1">
    <source>
        <dbReference type="EMBL" id="KAH3687814.1"/>
    </source>
</evidence>
<dbReference type="AlphaFoldDB" id="A0A9P8TR08"/>
<reference evidence="1" key="1">
    <citation type="journal article" date="2021" name="Open Biol.">
        <title>Shared evolutionary footprints suggest mitochondrial oxidative damage underlies multiple complex I losses in fungi.</title>
        <authorList>
            <person name="Schikora-Tamarit M.A."/>
            <person name="Marcet-Houben M."/>
            <person name="Nosek J."/>
            <person name="Gabaldon T."/>
        </authorList>
    </citation>
    <scope>NUCLEOTIDE SEQUENCE</scope>
    <source>
        <strain evidence="1">CBS2887</strain>
    </source>
</reference>
<dbReference type="Proteomes" id="UP000774326">
    <property type="component" value="Unassembled WGS sequence"/>
</dbReference>
<sequence length="102" mass="11092">MVVHTRWNTTNEDRSTVDFNGTTWKIWIHTEVSLTHVGQMGTHCPVVAAVAAVEALETVGILEAFVAFEGNLEASEAYLEFEVAEASEAIGQFAVSFAAFES</sequence>
<evidence type="ECO:0000313" key="2">
    <source>
        <dbReference type="Proteomes" id="UP000774326"/>
    </source>
</evidence>
<name>A0A9P8TR08_WICPI</name>
<accession>A0A9P8TR08</accession>
<proteinExistence type="predicted"/>
<keyword evidence="2" id="KW-1185">Reference proteome</keyword>